<protein>
    <submittedName>
        <fullName evidence="3">Uncharacterized protein</fullName>
    </submittedName>
</protein>
<dbReference type="EMBL" id="CAUYUJ010006546">
    <property type="protein sequence ID" value="CAK0817739.1"/>
    <property type="molecule type" value="Genomic_DNA"/>
</dbReference>
<organism evidence="3 4">
    <name type="scientific">Prorocentrum cordatum</name>
    <dbReference type="NCBI Taxonomy" id="2364126"/>
    <lineage>
        <taxon>Eukaryota</taxon>
        <taxon>Sar</taxon>
        <taxon>Alveolata</taxon>
        <taxon>Dinophyceae</taxon>
        <taxon>Prorocentrales</taxon>
        <taxon>Prorocentraceae</taxon>
        <taxon>Prorocentrum</taxon>
    </lineage>
</organism>
<feature type="coiled-coil region" evidence="1">
    <location>
        <begin position="349"/>
        <end position="469"/>
    </location>
</feature>
<feature type="compositionally biased region" description="Basic and acidic residues" evidence="2">
    <location>
        <begin position="87"/>
        <end position="102"/>
    </location>
</feature>
<dbReference type="PANTHER" id="PTHR45615:SF80">
    <property type="entry name" value="GRIP DOMAIN-CONTAINING PROTEIN"/>
    <property type="match status" value="1"/>
</dbReference>
<feature type="region of interest" description="Disordered" evidence="2">
    <location>
        <begin position="71"/>
        <end position="122"/>
    </location>
</feature>
<comment type="caution">
    <text evidence="3">The sequence shown here is derived from an EMBL/GenBank/DDBJ whole genome shotgun (WGS) entry which is preliminary data.</text>
</comment>
<gene>
    <name evidence="3" type="ORF">PCOR1329_LOCUS20244</name>
</gene>
<keyword evidence="1" id="KW-0175">Coiled coil</keyword>
<feature type="region of interest" description="Disordered" evidence="2">
    <location>
        <begin position="1450"/>
        <end position="1485"/>
    </location>
</feature>
<sequence length="1731" mass="192785">MAAGKVPPGTATVSVLAKTLQADSMAPNRVQNAKELRRIYVQIMRSPDGTEPLPLTLPKCVECSHCGWPVDPRQSRVATRKTYLRAGVERGPREPRQDRGDAEADGEGGEGDDAASGDSRDTQERLMDQVDTLIEENAELKRRVEGLEHENQDLKTEVETLKEQLEQAEEKIDMLETAELRWRQKLTQAKDEVARLKQSLERSGMVSADRETGLVCTIQELQRLSQEYKAFRRRRDFMLDRVGEDYLRSGQREELLAQVVRLWRPVAVKLRFSRELEELEMRRQREVSELQQQLGVEFVRRRALEANVERLEGRLKAAAQRLLQRSLQSNAFPSAESNWFRAWVGLTPLLAKETELEICQEDLEDTQKKLEDKTSECHKFEDNLGQIRSELEAEQELRRKADEEVEFLQSLDKGNSREAAAEKARLEKEKEERWVARLAEAEQNLVDAQAKWDEEKDEFECEIKVLEGKLLLAESMGGDGGGSGGGPQIDEAACVVPRGQGVLCVGCLKQLVHRTVKPLSPRSAMRASPQKLDAARRRFFEEELKGAASGDDAIHSYVFEARKDPYTVSRLTFLPKTHTVAQIPMDKSPSCPGFANTTTGVQATARSLASIDAVLKMMSKNNTCAEDGIVAEMLQDSGEVMLDTIASLICDLLTGKSHVPERFGGMSLQMNADECNVQCDGKRAPPDKKIAFAKVSCPVCCCDRGFKVLGIMVTMSGNTNVEFEGDAQLLKKVASRMGDFEAQVSSQLQVMSADIEKKIAFLGAQQHGKGAAEGGASTESLAFDLDQVKYDLGELKDIVGATKNDTASVKRIVLANERDMEDFTAAMDAVNVDLDEMRARVDSTHSIITSRQRVESALFDFTFITAYFPPRSQRAATASKNEVIIDKMLSYLHDIVSNLPNRTCVFIGADLNDSLARANSTEDDDATMGGHAYGQQHYAGETFRTFLKDYALCATNTYYPCGPTYHGLRGHSSYIDYLVMPIRYLPRVRRHAIAYRLTKRLRAFPSQRLLDHMMLYIDVDCTLTCDKPQTTPQWDYTRIFLAWKDERYSEWAKQLRDDIESDLSNYLNENGYRDMADWAAKHDGVGMAIIDIEDTHTTRLLCTAAALPAKNLDADYVASETNSTFANYSKLMRQDWKQRSGELVDALQAMERALANAATLTSPTPARLFKHGLKIWHFLARKHGYARARWRSAAITVGLALQWRPTKQQRSRITTKHDMTNAFASVNHSHLDDAVDKVYLPGDCTIMKGRHRRAACVISDGIDTQGYQNTVGCFMGDADAAIKFRVAFMQPTTEWNDALTTDISTSMIAGCEFTGTNVDLSVRKCADDLTKTHMCRDAQMAAYKVQQSDQILNDKLRSIGLQQNAGKKALLPTFVGTGAHRYARALHYRQIPVDGEVHSSTLFLGSIMQADGHNHAEVKERCKLTLRRNTFPNLALMSWMSSLPNAGEHAGAAAADATQPAHKSRRRQPTGRGNQQSGSKSKMVDLQPLDLEEMELKDIQRMFPIVMKLLLNVAMRQRQTDAILIKTYLVSPGTKSVVAIRARVRAWVKRAEEIRSAATATQIDAEMAKIGTISTAAFAGLLEGLHQEGASVGGLNQQNLTALGEKLKTMDIKQIVELAPLVKAGDTRDAAQCKLQISLNPKSDVDLSVIHESLIQTGAIYKPGQYADFYASSSGHGSLTSSIEECTHLYCSRSGHGLPTYCTYECALSSGSGHGKPTSITYEGYPFEYPY</sequence>
<evidence type="ECO:0000313" key="3">
    <source>
        <dbReference type="EMBL" id="CAK0817739.1"/>
    </source>
</evidence>
<feature type="compositionally biased region" description="Polar residues" evidence="2">
    <location>
        <begin position="1471"/>
        <end position="1480"/>
    </location>
</feature>
<evidence type="ECO:0000256" key="1">
    <source>
        <dbReference type="SAM" id="Coils"/>
    </source>
</evidence>
<dbReference type="Gene3D" id="3.60.10.10">
    <property type="entry name" value="Endonuclease/exonuclease/phosphatase"/>
    <property type="match status" value="1"/>
</dbReference>
<feature type="compositionally biased region" description="Low complexity" evidence="2">
    <location>
        <begin position="1450"/>
        <end position="1461"/>
    </location>
</feature>
<proteinExistence type="predicted"/>
<evidence type="ECO:0000313" key="4">
    <source>
        <dbReference type="Proteomes" id="UP001189429"/>
    </source>
</evidence>
<dbReference type="InterPro" id="IPR036691">
    <property type="entry name" value="Endo/exonu/phosph_ase_sf"/>
</dbReference>
<reference evidence="3" key="1">
    <citation type="submission" date="2023-10" db="EMBL/GenBank/DDBJ databases">
        <authorList>
            <person name="Chen Y."/>
            <person name="Shah S."/>
            <person name="Dougan E. K."/>
            <person name="Thang M."/>
            <person name="Chan C."/>
        </authorList>
    </citation>
    <scope>NUCLEOTIDE SEQUENCE [LARGE SCALE GENOMIC DNA]</scope>
</reference>
<feature type="coiled-coil region" evidence="1">
    <location>
        <begin position="123"/>
        <end position="241"/>
    </location>
</feature>
<dbReference type="PANTHER" id="PTHR45615">
    <property type="entry name" value="MYOSIN HEAVY CHAIN, NON-MUSCLE"/>
    <property type="match status" value="1"/>
</dbReference>
<feature type="coiled-coil region" evidence="1">
    <location>
        <begin position="269"/>
        <end position="321"/>
    </location>
</feature>
<evidence type="ECO:0000256" key="2">
    <source>
        <dbReference type="SAM" id="MobiDB-lite"/>
    </source>
</evidence>
<dbReference type="Proteomes" id="UP001189429">
    <property type="component" value="Unassembled WGS sequence"/>
</dbReference>
<name>A0ABN9RJ12_9DINO</name>
<feature type="compositionally biased region" description="Acidic residues" evidence="2">
    <location>
        <begin position="103"/>
        <end position="115"/>
    </location>
</feature>
<accession>A0ABN9RJ12</accession>
<keyword evidence="4" id="KW-1185">Reference proteome</keyword>